<dbReference type="InterPro" id="IPR001969">
    <property type="entry name" value="Aspartic_peptidase_AS"/>
</dbReference>
<dbReference type="Pfam" id="PF00078">
    <property type="entry name" value="RVT_1"/>
    <property type="match status" value="1"/>
</dbReference>
<keyword evidence="2" id="KW-0812">Transmembrane</keyword>
<feature type="region of interest" description="Disordered" evidence="1">
    <location>
        <begin position="326"/>
        <end position="387"/>
    </location>
</feature>
<dbReference type="EMBL" id="LSRX01000327">
    <property type="protein sequence ID" value="OLQ00432.1"/>
    <property type="molecule type" value="Genomic_DNA"/>
</dbReference>
<evidence type="ECO:0000313" key="4">
    <source>
        <dbReference type="EMBL" id="OLQ00432.1"/>
    </source>
</evidence>
<dbReference type="OrthoDB" id="415690at2759"/>
<accession>A0A1Q9DZ41</accession>
<feature type="compositionally biased region" description="Polar residues" evidence="1">
    <location>
        <begin position="364"/>
        <end position="374"/>
    </location>
</feature>
<dbReference type="InterPro" id="IPR036691">
    <property type="entry name" value="Endo/exonu/phosph_ase_sf"/>
</dbReference>
<dbReference type="PROSITE" id="PS00141">
    <property type="entry name" value="ASP_PROTEASE"/>
    <property type="match status" value="1"/>
</dbReference>
<sequence>MPAAPYAWVCYSRSAALMLCSRRLLVAFLLQLRLHLQIPGYSTPLHQQVYFRALCVGRHGLLLHWSLAIRAIALRQRDAGRKTATLPVFVLSVLGLVSYVKGLWPAPVMGDLLLVHAPSLVLFQCLLIFIALVRHVHDSLLAPLGRPRIPAIAAPLIKRKALRVVLLHFVLELAPVHLRYHPAVPILVRVMATAGAKDGGSPAQWWTRFSYHCKTKQKRAKPGTSSDNPASPAAVQIAASPRLRLPAGLHIVGLPRRPNLSQLEALLSHVAGLSPSLAGLEPSFQLEQTRRSSRKIPAFFLSHAAFAIPGLADRILEELLPAAGKDKRGRTKLASPIGTLKISPAQQSATTALPPPPDDRNGGLTPSNTASSCPDTEPHPSDGSGPAAFQGLRLVQFTAGDSEEGWTCVCCRGDILACDKLALLGSNLAQELGSRYPSMDLLDDDGSSSSSDAEMPRYVAGGANMRLSLDVGQRQPLPDIAGQCIGDDMTWKGSKTLRIASVQCGSTGRDRFQWGLWHGQGLRALGADIGILSETALHGDAQHAQACRGLHSCGYHAVSHGRPRNGPADYSAAGSGVILAVRAGYSGSWTDVAKDLSGRAICAVLHTSSGIDVRCLALYGPVGACLPQFGVGNPRHSEEEQALKGFVDQQVRKAGELQQLLVVGGDLNSFVDVELDSWGGHYIVRQSMASHLVEHGLQDTFRSRHPRLRAFTFYSQAGSASRLDSIWWLPCPQVEVQLLNAAILWQWDRRVDHDPVLVDLALHLPEASNSPSVSTPWRSLVRRLDGDLPVSIATRAEEHSHHIAQLATELDSLESQWHTFQHPPSEGLDGFLGVPTLPVPACFQARVVDVVDGVMSVLLSCIPPVSPTVDRRDCRTAAAWHACLLELKRVRQSIRDAVQCIGQDLVLSRFSLDEGHRLWQKASDMEAHLQTLGTLRPVSHLPDWDDFSSDRLVWATRLGFSRTAAAQPLPMATFSRGQEARAVQAPSAPSWSSLPPNAPPAAVVQLLDSCIAHAASRQSAATRRSIRSSRQQRIALLRRGDSKGWASRMKPPSLPQARYSPEWVTAGDGTRHRPDSAADVLVGATQEWAKLLQQPPQTWNHASVMPFLDTFSRSRGAVDFVNIGDAPIGHDTQRVGQSFLSPGPWRLVHFQAADVRFVTGLDCVRVGEWVLCLLPDGWYASRPQPCPGRFFRVMSLRDIPAASLTPDHFRWPPPSSFLVLRIAEPPTYDLVGRASPAEIAALTSRFRHSRPGPSGWKLCFIEAFPCAFQTAFWHAVDLQRLTGVVSATFLRADQLHLSKPSGGWRPLSMIEEHVKAIEAPVVERLALSRAGWSPDAPFSVLNRAYTKGVAAAAEVLYLDSLVCEDARRHNRPLLRIPADYEKFFNTLNLPQIDAVQQGRGIPDAVRRLHCSLFSKLRVTLDTRSGPSQPLAVTRGVPQGAVSSPELSRTAQDPLLRLRACDGAAYTTSAGRSVPAAGYVDDIEHYGDGLRDLPAILHSLALGSSATGVGFAWSKFSAFATDWDETLPHLPHPGLNAEGASVSSWNIWAGGVQRYNLPRSQADQVDVLLGKRGTPMDRHSLASQDLVEKLAAARQRIACKCCSWDEGLAMIQMILGGVLSYAPLIGIPPPVALHQEDAALHRLLLSSLGTRTTAEHVSLSASRKVGGLGVPLLTDLLVAAVAADIIVLLNGTAPASLVARDTLRQALLCSAADLPKHAGTLTDAMRFLAGYGFYLSLSTDRFVARVLDNLNTVAPQLLVGGFVPAKFDAAARFCRFGVLANSIRSAWTDILLQHGPHAAWHDPVLWAHALPQHAPISPAECARAASRAYAQSQQDWTTECSLFHASPLEYIAEDWLEEAWEDPWNWRCDPRSRLLLSTLPTPGDSDDQALYGDGGYSQLSGATYACQARSFGQLGEYWDSSAWVSQQLAGKLPHRLGWESTSIHTAELLSLVCALRFRRPDQWHLLVFDRSALFSSMRVAVAGSVSRLVSSQCSPLVVMLKHVFGELRRAWSGFVPAPSWKLHQQRFPHQWNIQLPVDGHQRTFSRIAFAEDGVVGVDIRSHQTNTSLPFPVLTQGNEAQDAGCSAQSRSAAPPDIRVPTAGTFAWIGLDGRMVTGPIRQCVRQVQRGQSEAAWSERPVQGLLPRVANQIFTPSLDPSLHTQCTFPSTWLRWTLTADTLPIDLSAVSFRLHRAIGGAWTERLHVNPTEALTANTWAEQAGWPSARTCPLCASAPGTPRHAIMGCPALSPLVNCLRDDIEAELAAGIGQEAHLQAAARWRASLPPGNIPADPCPESLRRWPILTAWRWLVPIPQREASLFQDVNGSSATACSRETGSDLAYRGIFPKAMGAAICRMSPSDLEAMANQELEQYATLRQSSALQSELRILAASRRRALPAIQFAQRLMLGLRCVRSAYQVRLSAWLHLASTALSDPTRPDEEDEASQVVINPPSRDLQRWLASPTGNAFVREIRWALLPCEVAVRRLRAVAPCQRLRDQALAHALLDSGAAFLVAGNAHWGPPRPTWSEAVYAMAVTCHCSPPAHLACVAACWTCGGVCLPTWDSPAKPCPWCRGHPGTVCPSCNTVIHTRGSCRWNSGAHPSYVASGEVNIRLCPDCWRAWAWSLAAAPRRHPPPTLGANLLQHLRNSARRCNPGAGSGTNAAPPLPTRKVRRWLLQHLEGGELATLSSLLPELRAWAPAVADDWLPIALTRAIRALSAEGRILIRRDAVELVRPQ</sequence>
<feature type="transmembrane region" description="Helical" evidence="2">
    <location>
        <begin position="84"/>
        <end position="100"/>
    </location>
</feature>
<feature type="region of interest" description="Disordered" evidence="1">
    <location>
        <begin position="1427"/>
        <end position="1447"/>
    </location>
</feature>
<feature type="transmembrane region" description="Helical" evidence="2">
    <location>
        <begin position="112"/>
        <end position="133"/>
    </location>
</feature>
<proteinExistence type="predicted"/>
<keyword evidence="5" id="KW-1185">Reference proteome</keyword>
<keyword evidence="2" id="KW-1133">Transmembrane helix</keyword>
<gene>
    <name evidence="4" type="ORF">AK812_SmicGene16876</name>
</gene>
<feature type="region of interest" description="Disordered" evidence="1">
    <location>
        <begin position="1040"/>
        <end position="1060"/>
    </location>
</feature>
<keyword evidence="2" id="KW-0472">Membrane</keyword>
<dbReference type="Proteomes" id="UP000186817">
    <property type="component" value="Unassembled WGS sequence"/>
</dbReference>
<name>A0A1Q9DZ41_SYMMI</name>
<reference evidence="4 5" key="1">
    <citation type="submission" date="2016-02" db="EMBL/GenBank/DDBJ databases">
        <title>Genome analysis of coral dinoflagellate symbionts highlights evolutionary adaptations to a symbiotic lifestyle.</title>
        <authorList>
            <person name="Aranda M."/>
            <person name="Li Y."/>
            <person name="Liew Y.J."/>
            <person name="Baumgarten S."/>
            <person name="Simakov O."/>
            <person name="Wilson M."/>
            <person name="Piel J."/>
            <person name="Ashoor H."/>
            <person name="Bougouffa S."/>
            <person name="Bajic V.B."/>
            <person name="Ryu T."/>
            <person name="Ravasi T."/>
            <person name="Bayer T."/>
            <person name="Micklem G."/>
            <person name="Kim H."/>
            <person name="Bhak J."/>
            <person name="Lajeunesse T.C."/>
            <person name="Voolstra C.R."/>
        </authorList>
    </citation>
    <scope>NUCLEOTIDE SEQUENCE [LARGE SCALE GENOMIC DNA]</scope>
    <source>
        <strain evidence="4 5">CCMP2467</strain>
    </source>
</reference>
<dbReference type="SUPFAM" id="SSF56219">
    <property type="entry name" value="DNase I-like"/>
    <property type="match status" value="1"/>
</dbReference>
<dbReference type="GO" id="GO:0006508">
    <property type="term" value="P:proteolysis"/>
    <property type="evidence" value="ECO:0007669"/>
    <property type="project" value="InterPro"/>
</dbReference>
<feature type="domain" description="Reverse transcriptase" evidence="3">
    <location>
        <begin position="1298"/>
        <end position="1518"/>
    </location>
</feature>
<evidence type="ECO:0000259" key="3">
    <source>
        <dbReference type="Pfam" id="PF00078"/>
    </source>
</evidence>
<dbReference type="GO" id="GO:0004190">
    <property type="term" value="F:aspartic-type endopeptidase activity"/>
    <property type="evidence" value="ECO:0007669"/>
    <property type="project" value="InterPro"/>
</dbReference>
<dbReference type="Gene3D" id="3.60.10.10">
    <property type="entry name" value="Endonuclease/exonuclease/phosphatase"/>
    <property type="match status" value="1"/>
</dbReference>
<protein>
    <recommendedName>
        <fullName evidence="3">Reverse transcriptase domain-containing protein</fullName>
    </recommendedName>
</protein>
<evidence type="ECO:0000313" key="5">
    <source>
        <dbReference type="Proteomes" id="UP000186817"/>
    </source>
</evidence>
<organism evidence="4 5">
    <name type="scientific">Symbiodinium microadriaticum</name>
    <name type="common">Dinoflagellate</name>
    <name type="synonym">Zooxanthella microadriatica</name>
    <dbReference type="NCBI Taxonomy" id="2951"/>
    <lineage>
        <taxon>Eukaryota</taxon>
        <taxon>Sar</taxon>
        <taxon>Alveolata</taxon>
        <taxon>Dinophyceae</taxon>
        <taxon>Suessiales</taxon>
        <taxon>Symbiodiniaceae</taxon>
        <taxon>Symbiodinium</taxon>
    </lineage>
</organism>
<evidence type="ECO:0000256" key="2">
    <source>
        <dbReference type="SAM" id="Phobius"/>
    </source>
</evidence>
<comment type="caution">
    <text evidence="4">The sequence shown here is derived from an EMBL/GenBank/DDBJ whole genome shotgun (WGS) entry which is preliminary data.</text>
</comment>
<dbReference type="InterPro" id="IPR000477">
    <property type="entry name" value="RT_dom"/>
</dbReference>
<evidence type="ECO:0000256" key="1">
    <source>
        <dbReference type="SAM" id="MobiDB-lite"/>
    </source>
</evidence>